<protein>
    <submittedName>
        <fullName evidence="2">Transporter</fullName>
    </submittedName>
</protein>
<feature type="transmembrane region" description="Helical" evidence="1">
    <location>
        <begin position="37"/>
        <end position="55"/>
    </location>
</feature>
<feature type="transmembrane region" description="Helical" evidence="1">
    <location>
        <begin position="116"/>
        <end position="134"/>
    </location>
</feature>
<dbReference type="OrthoDB" id="4424890at2"/>
<evidence type="ECO:0000313" key="2">
    <source>
        <dbReference type="EMBL" id="TGA97538.1"/>
    </source>
</evidence>
<keyword evidence="1" id="KW-1133">Transmembrane helix</keyword>
<feature type="transmembrane region" description="Helical" evidence="1">
    <location>
        <begin position="317"/>
        <end position="336"/>
    </location>
</feature>
<gene>
    <name evidence="2" type="ORF">E4665_11890</name>
</gene>
<organism evidence="2 3">
    <name type="scientific">Sporolactobacillus shoreae</name>
    <dbReference type="NCBI Taxonomy" id="1465501"/>
    <lineage>
        <taxon>Bacteria</taxon>
        <taxon>Bacillati</taxon>
        <taxon>Bacillota</taxon>
        <taxon>Bacilli</taxon>
        <taxon>Bacillales</taxon>
        <taxon>Sporolactobacillaceae</taxon>
        <taxon>Sporolactobacillus</taxon>
    </lineage>
</organism>
<feature type="transmembrane region" description="Helical" evidence="1">
    <location>
        <begin position="89"/>
        <end position="110"/>
    </location>
</feature>
<keyword evidence="1" id="KW-0472">Membrane</keyword>
<comment type="caution">
    <text evidence="2">The sequence shown here is derived from an EMBL/GenBank/DDBJ whole genome shotgun (WGS) entry which is preliminary data.</text>
</comment>
<dbReference type="AlphaFoldDB" id="A0A4Z0GNT3"/>
<dbReference type="EMBL" id="SRJD01000013">
    <property type="protein sequence ID" value="TGA97538.1"/>
    <property type="molecule type" value="Genomic_DNA"/>
</dbReference>
<feature type="transmembrane region" description="Helical" evidence="1">
    <location>
        <begin position="289"/>
        <end position="311"/>
    </location>
</feature>
<feature type="transmembrane region" description="Helical" evidence="1">
    <location>
        <begin position="211"/>
        <end position="234"/>
    </location>
</feature>
<sequence>MMKKMMDSLQIAAAFIGTVVGAGFASGREIIQFFTQYQAWGTAGAVLSGFLMAWIGTKMMVFARRIDAYSFNELISALFGQRFAAMIQALIFFMMFGTTGVMLAGAGAVFQEQLGWHRLTGMLLSGLIGFFFLVRGTRGLLWVNALVVPFLIAFTLILFWAHKSVPVSTLVPWSFSWIPSAIGYAAFNMTTALVVLVPLARDTPDEGALKVGGLVGGAGLAILLLLAHLMILGHPSVMLFEMPMAELVRPLGPVMHLVFIAIIFGEILTTFVGNIFGTARQMHSAFPEFLTSGKSILLLIFGSFAIAQASYGSLIRILYPLFGLLCTFLFIYLFFVRMPKK</sequence>
<keyword evidence="3" id="KW-1185">Reference proteome</keyword>
<proteinExistence type="predicted"/>
<keyword evidence="1" id="KW-0812">Transmembrane</keyword>
<evidence type="ECO:0000313" key="3">
    <source>
        <dbReference type="Proteomes" id="UP000298347"/>
    </source>
</evidence>
<evidence type="ECO:0000256" key="1">
    <source>
        <dbReference type="SAM" id="Phobius"/>
    </source>
</evidence>
<feature type="transmembrane region" description="Helical" evidence="1">
    <location>
        <begin position="254"/>
        <end position="277"/>
    </location>
</feature>
<dbReference type="InterPro" id="IPR038728">
    <property type="entry name" value="YkvI-like"/>
</dbReference>
<feature type="transmembrane region" description="Helical" evidence="1">
    <location>
        <begin position="181"/>
        <end position="199"/>
    </location>
</feature>
<dbReference type="Proteomes" id="UP000298347">
    <property type="component" value="Unassembled WGS sequence"/>
</dbReference>
<reference evidence="2 3" key="1">
    <citation type="journal article" date="2015" name="Int. J. Syst. Evol. Microbiol.">
        <title>Sporolactobacillus shoreae sp. nov. and Sporolactobacillus spathodeae sp. nov., two spore-forming lactic acid bacteria isolated from tree barks in Thailand.</title>
        <authorList>
            <person name="Thamacharoensuk T."/>
            <person name="Kitahara M."/>
            <person name="Ohkuma M."/>
            <person name="Thongchul N."/>
            <person name="Tanasupawat S."/>
        </authorList>
    </citation>
    <scope>NUCLEOTIDE SEQUENCE [LARGE SCALE GENOMIC DNA]</scope>
    <source>
        <strain evidence="2 3">BK92</strain>
    </source>
</reference>
<dbReference type="PANTHER" id="PTHR37814">
    <property type="entry name" value="CONSERVED MEMBRANE PROTEIN"/>
    <property type="match status" value="1"/>
</dbReference>
<feature type="transmembrane region" description="Helical" evidence="1">
    <location>
        <begin position="141"/>
        <end position="161"/>
    </location>
</feature>
<accession>A0A4Z0GNT3</accession>
<name>A0A4Z0GNT3_9BACL</name>
<dbReference type="PANTHER" id="PTHR37814:SF1">
    <property type="entry name" value="MEMBRANE PROTEIN"/>
    <property type="match status" value="1"/>
</dbReference>